<dbReference type="Pfam" id="PF22324">
    <property type="entry name" value="HTH_91"/>
    <property type="match status" value="1"/>
</dbReference>
<organism evidence="2 3">
    <name type="scientific">Falsigemmobacter intermedius</name>
    <dbReference type="NCBI Taxonomy" id="1553448"/>
    <lineage>
        <taxon>Bacteria</taxon>
        <taxon>Pseudomonadati</taxon>
        <taxon>Pseudomonadota</taxon>
        <taxon>Alphaproteobacteria</taxon>
        <taxon>Rhodobacterales</taxon>
        <taxon>Paracoccaceae</taxon>
        <taxon>Falsigemmobacter</taxon>
    </lineage>
</organism>
<comment type="caution">
    <text evidence="2">The sequence shown here is derived from an EMBL/GenBank/DDBJ whole genome shotgun (WGS) entry which is preliminary data.</text>
</comment>
<dbReference type="InterPro" id="IPR054382">
    <property type="entry name" value="wHTH_alphaproteobact"/>
</dbReference>
<gene>
    <name evidence="2" type="ORF">EP867_15745</name>
</gene>
<dbReference type="OrthoDB" id="7211172at2"/>
<sequence>MAMYRIYPEGASPFTIAVEGRELWALEQLISAGPKGCTPITRPAPRWSAYVHKLRKLHVPIETRYEQHGGPFAGNHARYILKAKAEKQVAA</sequence>
<keyword evidence="3" id="KW-1185">Reference proteome</keyword>
<name>A0A3S3UYL2_9RHOB</name>
<accession>A0A3S3UYL2</accession>
<dbReference type="EMBL" id="SBLC01000032">
    <property type="protein sequence ID" value="RWY38751.1"/>
    <property type="molecule type" value="Genomic_DNA"/>
</dbReference>
<dbReference type="RefSeq" id="WP_128490435.1">
    <property type="nucleotide sequence ID" value="NZ_JBHLXB010000006.1"/>
</dbReference>
<evidence type="ECO:0000313" key="3">
    <source>
        <dbReference type="Proteomes" id="UP000287168"/>
    </source>
</evidence>
<reference evidence="2 3" key="1">
    <citation type="journal article" date="2015" name="Int. J. Syst. Evol. Microbiol.">
        <title>Gemmobacter intermedius sp. nov., isolated from a white stork (Ciconia ciconia).</title>
        <authorList>
            <person name="Kampfer P."/>
            <person name="Jerzak L."/>
            <person name="Wilharm G."/>
            <person name="Golke J."/>
            <person name="Busse H.J."/>
            <person name="Glaeser S.P."/>
        </authorList>
    </citation>
    <scope>NUCLEOTIDE SEQUENCE [LARGE SCALE GENOMIC DNA]</scope>
    <source>
        <strain evidence="2 3">119/4</strain>
    </source>
</reference>
<dbReference type="AlphaFoldDB" id="A0A3S3UYL2"/>
<evidence type="ECO:0000313" key="2">
    <source>
        <dbReference type="EMBL" id="RWY38751.1"/>
    </source>
</evidence>
<feature type="domain" description="Winged helix" evidence="1">
    <location>
        <begin position="15"/>
        <end position="86"/>
    </location>
</feature>
<dbReference type="Proteomes" id="UP000287168">
    <property type="component" value="Unassembled WGS sequence"/>
</dbReference>
<proteinExistence type="predicted"/>
<evidence type="ECO:0000259" key="1">
    <source>
        <dbReference type="Pfam" id="PF22324"/>
    </source>
</evidence>
<protein>
    <recommendedName>
        <fullName evidence="1">Winged helix domain-containing protein</fullName>
    </recommendedName>
</protein>